<name>A0A7J7KS68_BUGNE</name>
<feature type="domain" description="Thioredoxin" evidence="3">
    <location>
        <begin position="70"/>
        <end position="153"/>
    </location>
</feature>
<feature type="region of interest" description="Disordered" evidence="2">
    <location>
        <begin position="186"/>
        <end position="219"/>
    </location>
</feature>
<dbReference type="EMBL" id="VXIV02000093">
    <property type="protein sequence ID" value="KAF6040945.1"/>
    <property type="molecule type" value="Genomic_DNA"/>
</dbReference>
<evidence type="ECO:0000256" key="1">
    <source>
        <dbReference type="ARBA" id="ARBA00026148"/>
    </source>
</evidence>
<proteinExistence type="predicted"/>
<evidence type="ECO:0000259" key="3">
    <source>
        <dbReference type="Pfam" id="PF00085"/>
    </source>
</evidence>
<evidence type="ECO:0000256" key="2">
    <source>
        <dbReference type="SAM" id="MobiDB-lite"/>
    </source>
</evidence>
<dbReference type="CDD" id="cd02989">
    <property type="entry name" value="Phd_like_TxnDC9"/>
    <property type="match status" value="1"/>
</dbReference>
<dbReference type="Gene3D" id="3.40.30.10">
    <property type="entry name" value="Glutaredoxin"/>
    <property type="match status" value="1"/>
</dbReference>
<dbReference type="Proteomes" id="UP000593567">
    <property type="component" value="Unassembled WGS sequence"/>
</dbReference>
<evidence type="ECO:0000313" key="5">
    <source>
        <dbReference type="Proteomes" id="UP000593567"/>
    </source>
</evidence>
<reference evidence="4" key="1">
    <citation type="submission" date="2020-06" db="EMBL/GenBank/DDBJ databases">
        <title>Draft genome of Bugula neritina, a colonial animal packing powerful symbionts and potential medicines.</title>
        <authorList>
            <person name="Rayko M."/>
        </authorList>
    </citation>
    <scope>NUCLEOTIDE SEQUENCE [LARGE SCALE GENOMIC DNA]</scope>
    <source>
        <strain evidence="4">Kwan_BN1</strain>
    </source>
</reference>
<comment type="caution">
    <text evidence="4">The sequence shown here is derived from an EMBL/GenBank/DDBJ whole genome shotgun (WGS) entry which is preliminary data.</text>
</comment>
<protein>
    <recommendedName>
        <fullName evidence="1">Thioredoxin domain-containing protein 9</fullName>
    </recommendedName>
</protein>
<dbReference type="InterPro" id="IPR013766">
    <property type="entry name" value="Thioredoxin_domain"/>
</dbReference>
<dbReference type="InterPro" id="IPR036249">
    <property type="entry name" value="Thioredoxin-like_sf"/>
</dbReference>
<dbReference type="Pfam" id="PF00085">
    <property type="entry name" value="Thioredoxin"/>
    <property type="match status" value="1"/>
</dbReference>
<dbReference type="AlphaFoldDB" id="A0A7J7KS68"/>
<organism evidence="4 5">
    <name type="scientific">Bugula neritina</name>
    <name type="common">Brown bryozoan</name>
    <name type="synonym">Sertularia neritina</name>
    <dbReference type="NCBI Taxonomy" id="10212"/>
    <lineage>
        <taxon>Eukaryota</taxon>
        <taxon>Metazoa</taxon>
        <taxon>Spiralia</taxon>
        <taxon>Lophotrochozoa</taxon>
        <taxon>Bryozoa</taxon>
        <taxon>Gymnolaemata</taxon>
        <taxon>Cheilostomatida</taxon>
        <taxon>Flustrina</taxon>
        <taxon>Buguloidea</taxon>
        <taxon>Bugulidae</taxon>
        <taxon>Bugula</taxon>
    </lineage>
</organism>
<accession>A0A7J7KS68</accession>
<gene>
    <name evidence="4" type="ORF">EB796_000786</name>
</gene>
<dbReference type="OrthoDB" id="10257948at2759"/>
<keyword evidence="5" id="KW-1185">Reference proteome</keyword>
<dbReference type="PANTHER" id="PTHR21148">
    <property type="entry name" value="THIOREDOXIN DOMAIN-CONTAINING PROTEIN 9"/>
    <property type="match status" value="1"/>
</dbReference>
<sequence>MEQVLEQQLMAAASMVEQQLDSEIDRLDKMDKDELELLREKRIAAMKRAEDQKNTWRANGHGKYFEVPGEKEFFDECKKSKNVVCHFYREATMRCKIVDKHLEILAPQHLECKFMKIDAEKSKFLTDRLKVRVLPTLVLLRDNKTVDFIVGFDDLGGVDDFSTEMMEWRIARADIINYSGDLLTPPGSENASKSKNVLFDSQKKNIRGRGDDTDSDDDW</sequence>
<dbReference type="SUPFAM" id="SSF52833">
    <property type="entry name" value="Thioredoxin-like"/>
    <property type="match status" value="1"/>
</dbReference>
<evidence type="ECO:0000313" key="4">
    <source>
        <dbReference type="EMBL" id="KAF6040945.1"/>
    </source>
</evidence>